<gene>
    <name evidence="1" type="ORF">SAMN06295920_103340</name>
</gene>
<reference evidence="2" key="1">
    <citation type="submission" date="2017-02" db="EMBL/GenBank/DDBJ databases">
        <authorList>
            <person name="Varghese N."/>
            <person name="Submissions S."/>
        </authorList>
    </citation>
    <scope>NUCLEOTIDE SEQUENCE [LARGE SCALE GENOMIC DNA]</scope>
    <source>
        <strain evidence="2">UM2</strain>
    </source>
</reference>
<dbReference type="EMBL" id="FUYM01000003">
    <property type="protein sequence ID" value="SKB51577.1"/>
    <property type="molecule type" value="Genomic_DNA"/>
</dbReference>
<evidence type="ECO:0000313" key="2">
    <source>
        <dbReference type="Proteomes" id="UP000189818"/>
    </source>
</evidence>
<accession>A0A1T5BWS9</accession>
<protein>
    <recommendedName>
        <fullName evidence="3">HK97 gp10 family phage protein</fullName>
    </recommendedName>
</protein>
<evidence type="ECO:0000313" key="1">
    <source>
        <dbReference type="EMBL" id="SKB51577.1"/>
    </source>
</evidence>
<dbReference type="Proteomes" id="UP000189818">
    <property type="component" value="Unassembled WGS sequence"/>
</dbReference>
<dbReference type="STRING" id="439228.SAMN06295920_103340"/>
<dbReference type="AlphaFoldDB" id="A0A1T5BWS9"/>
<proteinExistence type="predicted"/>
<dbReference type="RefSeq" id="WP_079647679.1">
    <property type="nucleotide sequence ID" value="NZ_FUYM01000003.1"/>
</dbReference>
<sequence length="185" mass="19283">MATAKGRADVKRFILQQTPQDLRKVLVGAGRAGGNVVADDARERCKSDRVRGSIKVKVKAGDSKVTTSVQTSGPGSAEAGWLEYGTDAHFISVDDSQRGGLSVRKINEADKAARREGKIGGAESLVINGKFVGTTVRHPGARPEPFLRPALDHNEGAAVAAAQAHINNHVTPGGVIVAGAEGVDE</sequence>
<name>A0A1T5BWS9_9SPHN</name>
<keyword evidence="2" id="KW-1185">Reference proteome</keyword>
<evidence type="ECO:0008006" key="3">
    <source>
        <dbReference type="Google" id="ProtNLM"/>
    </source>
</evidence>
<organism evidence="1 2">
    <name type="scientific">Rhizorhabdus histidinilytica</name>
    <dbReference type="NCBI Taxonomy" id="439228"/>
    <lineage>
        <taxon>Bacteria</taxon>
        <taxon>Pseudomonadati</taxon>
        <taxon>Pseudomonadota</taxon>
        <taxon>Alphaproteobacteria</taxon>
        <taxon>Sphingomonadales</taxon>
        <taxon>Sphingomonadaceae</taxon>
        <taxon>Rhizorhabdus</taxon>
    </lineage>
</organism>